<proteinExistence type="predicted"/>
<evidence type="ECO:0000313" key="1">
    <source>
        <dbReference type="EMBL" id="GIQ86641.1"/>
    </source>
</evidence>
<keyword evidence="2" id="KW-1185">Reference proteome</keyword>
<organism evidence="1 2">
    <name type="scientific">Kipferlia bialata</name>
    <dbReference type="NCBI Taxonomy" id="797122"/>
    <lineage>
        <taxon>Eukaryota</taxon>
        <taxon>Metamonada</taxon>
        <taxon>Carpediemonas-like organisms</taxon>
        <taxon>Kipferlia</taxon>
    </lineage>
</organism>
<accession>A0A9K3D0T3</accession>
<dbReference type="AlphaFoldDB" id="A0A9K3D0T3"/>
<protein>
    <submittedName>
        <fullName evidence="1">Uncharacterized protein</fullName>
    </submittedName>
</protein>
<dbReference type="EMBL" id="BDIP01002668">
    <property type="protein sequence ID" value="GIQ86641.1"/>
    <property type="molecule type" value="Genomic_DNA"/>
</dbReference>
<dbReference type="Proteomes" id="UP000265618">
    <property type="component" value="Unassembled WGS sequence"/>
</dbReference>
<name>A0A9K3D0T3_9EUKA</name>
<reference evidence="1 2" key="1">
    <citation type="journal article" date="2018" name="PLoS ONE">
        <title>The draft genome of Kipferlia bialata reveals reductive genome evolution in fornicate parasites.</title>
        <authorList>
            <person name="Tanifuji G."/>
            <person name="Takabayashi S."/>
            <person name="Kume K."/>
            <person name="Takagi M."/>
            <person name="Nakayama T."/>
            <person name="Kamikawa R."/>
            <person name="Inagaki Y."/>
            <person name="Hashimoto T."/>
        </authorList>
    </citation>
    <scope>NUCLEOTIDE SEQUENCE [LARGE SCALE GENOMIC DNA]</scope>
    <source>
        <strain evidence="1">NY0173</strain>
    </source>
</reference>
<dbReference type="OrthoDB" id="534815at2759"/>
<comment type="caution">
    <text evidence="1">The sequence shown here is derived from an EMBL/GenBank/DDBJ whole genome shotgun (WGS) entry which is preliminary data.</text>
</comment>
<evidence type="ECO:0000313" key="2">
    <source>
        <dbReference type="Proteomes" id="UP000265618"/>
    </source>
</evidence>
<gene>
    <name evidence="1" type="ORF">KIPB_008531</name>
</gene>
<sequence>MTTMWARVLFFNQKQHPRVSLHDLVRCSLADSCDEILRVTLMHRPNWSPKIHAQVRRCFMRLHDLNLLMLRVYRVPEGEAVPARDAMRFISLLFDKDYDSFARDRATDKETVQAPLPTDLSTFVAGGSVGYIKLEHRLQDPSRAKKENP</sequence>